<dbReference type="CDD" id="cd01948">
    <property type="entry name" value="EAL"/>
    <property type="match status" value="1"/>
</dbReference>
<comment type="caution">
    <text evidence="2">The sequence shown here is derived from an EMBL/GenBank/DDBJ whole genome shotgun (WGS) entry which is preliminary data.</text>
</comment>
<dbReference type="RefSeq" id="WP_194115048.1">
    <property type="nucleotide sequence ID" value="NZ_JADFUA010000002.1"/>
</dbReference>
<gene>
    <name evidence="2" type="ORF">INR99_04140</name>
</gene>
<dbReference type="PANTHER" id="PTHR33121:SF76">
    <property type="entry name" value="SIGNALING PROTEIN"/>
    <property type="match status" value="1"/>
</dbReference>
<dbReference type="PROSITE" id="PS50883">
    <property type="entry name" value="EAL"/>
    <property type="match status" value="1"/>
</dbReference>
<dbReference type="PANTHER" id="PTHR33121">
    <property type="entry name" value="CYCLIC DI-GMP PHOSPHODIESTERASE PDEF"/>
    <property type="match status" value="1"/>
</dbReference>
<sequence>MNSPSFPELLQLWITERGDPLDGGWSRVEWVRAEARSLIARTLGLTLGSVFQPLFDRNGQLSGHEALLRTSARGRPVAPLRAFSIAALQGELVTFDRLCRVLHLVNYLQLDGPSLPLSLNVHPTHLLEINERHGAFFGHVRERLGAARLPITLEVTEENISSNQSAVLRNAIRNYREQGFQIAVDDFGAGSANIDRIWQLEPDYVKLDRQFIARAEQDERTRRALPRVVALMHELGSRVVIEGIENPLQYRMALDAGANLLQGYWLGRPAPQPLPAPPVEVAA</sequence>
<protein>
    <submittedName>
        <fullName evidence="2">EAL domain-containing protein</fullName>
    </submittedName>
</protein>
<keyword evidence="3" id="KW-1185">Reference proteome</keyword>
<dbReference type="Proteomes" id="UP000604481">
    <property type="component" value="Unassembled WGS sequence"/>
</dbReference>
<feature type="domain" description="EAL" evidence="1">
    <location>
        <begin position="28"/>
        <end position="283"/>
    </location>
</feature>
<dbReference type="GO" id="GO:0071111">
    <property type="term" value="F:cyclic-guanylate-specific phosphodiesterase activity"/>
    <property type="evidence" value="ECO:0007669"/>
    <property type="project" value="InterPro"/>
</dbReference>
<dbReference type="InterPro" id="IPR050706">
    <property type="entry name" value="Cyclic-di-GMP_PDE-like"/>
</dbReference>
<organism evidence="2 3">
    <name type="scientific">Chitinilyticum piscinae</name>
    <dbReference type="NCBI Taxonomy" id="2866724"/>
    <lineage>
        <taxon>Bacteria</taxon>
        <taxon>Pseudomonadati</taxon>
        <taxon>Pseudomonadota</taxon>
        <taxon>Betaproteobacteria</taxon>
        <taxon>Neisseriales</taxon>
        <taxon>Chitinibacteraceae</taxon>
        <taxon>Chitinilyticum</taxon>
    </lineage>
</organism>
<dbReference type="EMBL" id="JADFUA010000002">
    <property type="protein sequence ID" value="MBE9608530.1"/>
    <property type="molecule type" value="Genomic_DNA"/>
</dbReference>
<dbReference type="SUPFAM" id="SSF141868">
    <property type="entry name" value="EAL domain-like"/>
    <property type="match status" value="1"/>
</dbReference>
<evidence type="ECO:0000313" key="3">
    <source>
        <dbReference type="Proteomes" id="UP000604481"/>
    </source>
</evidence>
<reference evidence="2 3" key="1">
    <citation type="submission" date="2020-10" db="EMBL/GenBank/DDBJ databases">
        <title>The genome sequence of Chitinilyticum litopenaei 4Y14.</title>
        <authorList>
            <person name="Liu Y."/>
        </authorList>
    </citation>
    <scope>NUCLEOTIDE SEQUENCE [LARGE SCALE GENOMIC DNA]</scope>
    <source>
        <strain evidence="2 3">4Y14</strain>
    </source>
</reference>
<name>A0A8J7FG92_9NEIS</name>
<evidence type="ECO:0000259" key="1">
    <source>
        <dbReference type="PROSITE" id="PS50883"/>
    </source>
</evidence>
<proteinExistence type="predicted"/>
<accession>A0A8J7FG92</accession>
<dbReference type="AlphaFoldDB" id="A0A8J7FG92"/>
<dbReference type="Pfam" id="PF00563">
    <property type="entry name" value="EAL"/>
    <property type="match status" value="1"/>
</dbReference>
<dbReference type="InterPro" id="IPR001633">
    <property type="entry name" value="EAL_dom"/>
</dbReference>
<evidence type="ECO:0000313" key="2">
    <source>
        <dbReference type="EMBL" id="MBE9608530.1"/>
    </source>
</evidence>
<dbReference type="Gene3D" id="3.20.20.450">
    <property type="entry name" value="EAL domain"/>
    <property type="match status" value="1"/>
</dbReference>
<dbReference type="SMART" id="SM00052">
    <property type="entry name" value="EAL"/>
    <property type="match status" value="1"/>
</dbReference>
<dbReference type="InterPro" id="IPR035919">
    <property type="entry name" value="EAL_sf"/>
</dbReference>